<reference evidence="1" key="2">
    <citation type="journal article" date="2015" name="Data Brief">
        <title>Shoot transcriptome of the giant reed, Arundo donax.</title>
        <authorList>
            <person name="Barrero R.A."/>
            <person name="Guerrero F.D."/>
            <person name="Moolhuijzen P."/>
            <person name="Goolsby J.A."/>
            <person name="Tidwell J."/>
            <person name="Bellgard S.E."/>
            <person name="Bellgard M.I."/>
        </authorList>
    </citation>
    <scope>NUCLEOTIDE SEQUENCE</scope>
    <source>
        <tissue evidence="1">Shoot tissue taken approximately 20 cm above the soil surface</tissue>
    </source>
</reference>
<evidence type="ECO:0000313" key="1">
    <source>
        <dbReference type="EMBL" id="JAD45114.1"/>
    </source>
</evidence>
<dbReference type="EMBL" id="GBRH01252781">
    <property type="protein sequence ID" value="JAD45114.1"/>
    <property type="molecule type" value="Transcribed_RNA"/>
</dbReference>
<organism evidence="1">
    <name type="scientific">Arundo donax</name>
    <name type="common">Giant reed</name>
    <name type="synonym">Donax arundinaceus</name>
    <dbReference type="NCBI Taxonomy" id="35708"/>
    <lineage>
        <taxon>Eukaryota</taxon>
        <taxon>Viridiplantae</taxon>
        <taxon>Streptophyta</taxon>
        <taxon>Embryophyta</taxon>
        <taxon>Tracheophyta</taxon>
        <taxon>Spermatophyta</taxon>
        <taxon>Magnoliopsida</taxon>
        <taxon>Liliopsida</taxon>
        <taxon>Poales</taxon>
        <taxon>Poaceae</taxon>
        <taxon>PACMAD clade</taxon>
        <taxon>Arundinoideae</taxon>
        <taxon>Arundineae</taxon>
        <taxon>Arundo</taxon>
    </lineage>
</organism>
<dbReference type="AlphaFoldDB" id="A0A0A9A0H4"/>
<accession>A0A0A9A0H4</accession>
<name>A0A0A9A0H4_ARUDO</name>
<sequence>MQMFNKRWKDAAAEDKYWTDPYATRPATASSR</sequence>
<reference evidence="1" key="1">
    <citation type="submission" date="2014-09" db="EMBL/GenBank/DDBJ databases">
        <authorList>
            <person name="Magalhaes I.L.F."/>
            <person name="Oliveira U."/>
            <person name="Santos F.R."/>
            <person name="Vidigal T.H.D.A."/>
            <person name="Brescovit A.D."/>
            <person name="Santos A.J."/>
        </authorList>
    </citation>
    <scope>NUCLEOTIDE SEQUENCE</scope>
    <source>
        <tissue evidence="1">Shoot tissue taken approximately 20 cm above the soil surface</tissue>
    </source>
</reference>
<protein>
    <submittedName>
        <fullName evidence="1">Uncharacterized protein</fullName>
    </submittedName>
</protein>
<proteinExistence type="predicted"/>